<keyword evidence="2 4" id="KW-0238">DNA-binding</keyword>
<keyword evidence="3" id="KW-0804">Transcription</keyword>
<dbReference type="InterPro" id="IPR025996">
    <property type="entry name" value="MT1864/Rv1816-like_C"/>
</dbReference>
<dbReference type="InterPro" id="IPR036271">
    <property type="entry name" value="Tet_transcr_reg_TetR-rel_C_sf"/>
</dbReference>
<dbReference type="PROSITE" id="PS50977">
    <property type="entry name" value="HTH_TETR_2"/>
    <property type="match status" value="1"/>
</dbReference>
<evidence type="ECO:0000313" key="6">
    <source>
        <dbReference type="EMBL" id="GGF48768.1"/>
    </source>
</evidence>
<accession>A0A8J2Z1E6</accession>
<reference evidence="6" key="1">
    <citation type="journal article" date="2014" name="Int. J. Syst. Evol. Microbiol.">
        <title>Complete genome sequence of Corynebacterium casei LMG S-19264T (=DSM 44701T), isolated from a smear-ripened cheese.</title>
        <authorList>
            <consortium name="US DOE Joint Genome Institute (JGI-PGF)"/>
            <person name="Walter F."/>
            <person name="Albersmeier A."/>
            <person name="Kalinowski J."/>
            <person name="Ruckert C."/>
        </authorList>
    </citation>
    <scope>NUCLEOTIDE SEQUENCE</scope>
    <source>
        <strain evidence="6">CGMCC 1.15725</strain>
    </source>
</reference>
<reference evidence="6" key="2">
    <citation type="submission" date="2020-09" db="EMBL/GenBank/DDBJ databases">
        <authorList>
            <person name="Sun Q."/>
            <person name="Zhou Y."/>
        </authorList>
    </citation>
    <scope>NUCLEOTIDE SEQUENCE</scope>
    <source>
        <strain evidence="6">CGMCC 1.15725</strain>
    </source>
</reference>
<organism evidence="6 7">
    <name type="scientific">Aliidongia dinghuensis</name>
    <dbReference type="NCBI Taxonomy" id="1867774"/>
    <lineage>
        <taxon>Bacteria</taxon>
        <taxon>Pseudomonadati</taxon>
        <taxon>Pseudomonadota</taxon>
        <taxon>Alphaproteobacteria</taxon>
        <taxon>Rhodospirillales</taxon>
        <taxon>Dongiaceae</taxon>
        <taxon>Aliidongia</taxon>
    </lineage>
</organism>
<dbReference type="AlphaFoldDB" id="A0A8J2Z1E6"/>
<dbReference type="SUPFAM" id="SSF46689">
    <property type="entry name" value="Homeodomain-like"/>
    <property type="match status" value="1"/>
</dbReference>
<dbReference type="EMBL" id="BMJQ01000028">
    <property type="protein sequence ID" value="GGF48768.1"/>
    <property type="molecule type" value="Genomic_DNA"/>
</dbReference>
<evidence type="ECO:0000256" key="2">
    <source>
        <dbReference type="ARBA" id="ARBA00023125"/>
    </source>
</evidence>
<dbReference type="InterPro" id="IPR009057">
    <property type="entry name" value="Homeodomain-like_sf"/>
</dbReference>
<proteinExistence type="predicted"/>
<dbReference type="SUPFAM" id="SSF48498">
    <property type="entry name" value="Tetracyclin repressor-like, C-terminal domain"/>
    <property type="match status" value="1"/>
</dbReference>
<dbReference type="PANTHER" id="PTHR30055">
    <property type="entry name" value="HTH-TYPE TRANSCRIPTIONAL REGULATOR RUTR"/>
    <property type="match status" value="1"/>
</dbReference>
<dbReference type="Proteomes" id="UP000646365">
    <property type="component" value="Unassembled WGS sequence"/>
</dbReference>
<dbReference type="InterPro" id="IPR050109">
    <property type="entry name" value="HTH-type_TetR-like_transc_reg"/>
</dbReference>
<keyword evidence="7" id="KW-1185">Reference proteome</keyword>
<evidence type="ECO:0000259" key="5">
    <source>
        <dbReference type="PROSITE" id="PS50977"/>
    </source>
</evidence>
<evidence type="ECO:0000313" key="7">
    <source>
        <dbReference type="Proteomes" id="UP000646365"/>
    </source>
</evidence>
<feature type="DNA-binding region" description="H-T-H motif" evidence="4">
    <location>
        <begin position="27"/>
        <end position="46"/>
    </location>
</feature>
<evidence type="ECO:0000256" key="4">
    <source>
        <dbReference type="PROSITE-ProRule" id="PRU00335"/>
    </source>
</evidence>
<dbReference type="Pfam" id="PF13305">
    <property type="entry name" value="TetR_C_33"/>
    <property type="match status" value="1"/>
</dbReference>
<dbReference type="PANTHER" id="PTHR30055:SF220">
    <property type="entry name" value="TETR-FAMILY REGULATORY PROTEIN"/>
    <property type="match status" value="1"/>
</dbReference>
<feature type="domain" description="HTH tetR-type" evidence="5">
    <location>
        <begin position="5"/>
        <end position="64"/>
    </location>
</feature>
<evidence type="ECO:0000256" key="3">
    <source>
        <dbReference type="ARBA" id="ARBA00023163"/>
    </source>
</evidence>
<dbReference type="PRINTS" id="PR00455">
    <property type="entry name" value="HTHTETR"/>
</dbReference>
<name>A0A8J2Z1E6_9PROT</name>
<protein>
    <submittedName>
        <fullName evidence="6">TetR family transcriptional regulator</fullName>
    </submittedName>
</protein>
<dbReference type="Gene3D" id="1.10.357.10">
    <property type="entry name" value="Tetracycline Repressor, domain 2"/>
    <property type="match status" value="1"/>
</dbReference>
<dbReference type="RefSeq" id="WP_189052272.1">
    <property type="nucleotide sequence ID" value="NZ_BMJQ01000028.1"/>
</dbReference>
<gene>
    <name evidence="6" type="ORF">GCM10011611_63940</name>
</gene>
<dbReference type="GO" id="GO:0000976">
    <property type="term" value="F:transcription cis-regulatory region binding"/>
    <property type="evidence" value="ECO:0007669"/>
    <property type="project" value="TreeGrafter"/>
</dbReference>
<dbReference type="InterPro" id="IPR001647">
    <property type="entry name" value="HTH_TetR"/>
</dbReference>
<sequence>MTSEAGLRETLIAAALGILEAGGEEPSLRAVARAAGVSAMAPYRHFSNKVALMAAVANHGFEALRDALVAADDKPDPREALVAQGLAFIDFATNHPALFRLMYSHQYGSAGADAVLGTYQVLADRMVDVMPTQASAGALACRALVQGIATIVLNDRLAPSKADDIATALRLFVYGVAHAAR</sequence>
<keyword evidence="1" id="KW-0805">Transcription regulation</keyword>
<dbReference type="GO" id="GO:0003700">
    <property type="term" value="F:DNA-binding transcription factor activity"/>
    <property type="evidence" value="ECO:0007669"/>
    <property type="project" value="TreeGrafter"/>
</dbReference>
<comment type="caution">
    <text evidence="6">The sequence shown here is derived from an EMBL/GenBank/DDBJ whole genome shotgun (WGS) entry which is preliminary data.</text>
</comment>
<evidence type="ECO:0000256" key="1">
    <source>
        <dbReference type="ARBA" id="ARBA00023015"/>
    </source>
</evidence>
<dbReference type="Pfam" id="PF00440">
    <property type="entry name" value="TetR_N"/>
    <property type="match status" value="1"/>
</dbReference>